<evidence type="ECO:0000313" key="4">
    <source>
        <dbReference type="Proteomes" id="UP001238450"/>
    </source>
</evidence>
<protein>
    <submittedName>
        <fullName evidence="3">Chromosome segregation ATPase</fullName>
    </submittedName>
</protein>
<dbReference type="EMBL" id="JAUSUV010000017">
    <property type="protein sequence ID" value="MDQ0418729.1"/>
    <property type="molecule type" value="Genomic_DNA"/>
</dbReference>
<organism evidence="3 4">
    <name type="scientific">Croceifilum oryzae</name>
    <dbReference type="NCBI Taxonomy" id="1553429"/>
    <lineage>
        <taxon>Bacteria</taxon>
        <taxon>Bacillati</taxon>
        <taxon>Bacillota</taxon>
        <taxon>Bacilli</taxon>
        <taxon>Bacillales</taxon>
        <taxon>Thermoactinomycetaceae</taxon>
        <taxon>Croceifilum</taxon>
    </lineage>
</organism>
<dbReference type="RefSeq" id="WP_307254642.1">
    <property type="nucleotide sequence ID" value="NZ_JAUSUV010000017.1"/>
</dbReference>
<feature type="coiled-coil region" evidence="1">
    <location>
        <begin position="260"/>
        <end position="294"/>
    </location>
</feature>
<dbReference type="Proteomes" id="UP001238450">
    <property type="component" value="Unassembled WGS sequence"/>
</dbReference>
<keyword evidence="4" id="KW-1185">Reference proteome</keyword>
<feature type="region of interest" description="Disordered" evidence="2">
    <location>
        <begin position="1"/>
        <end position="20"/>
    </location>
</feature>
<name>A0AAJ1TM58_9BACL</name>
<reference evidence="3 4" key="1">
    <citation type="submission" date="2023-07" db="EMBL/GenBank/DDBJ databases">
        <title>Genomic Encyclopedia of Type Strains, Phase IV (KMG-IV): sequencing the most valuable type-strain genomes for metagenomic binning, comparative biology and taxonomic classification.</title>
        <authorList>
            <person name="Goeker M."/>
        </authorList>
    </citation>
    <scope>NUCLEOTIDE SEQUENCE [LARGE SCALE GENOMIC DNA]</scope>
    <source>
        <strain evidence="3 4">DSM 46876</strain>
    </source>
</reference>
<feature type="coiled-coil region" evidence="1">
    <location>
        <begin position="85"/>
        <end position="232"/>
    </location>
</feature>
<evidence type="ECO:0000256" key="1">
    <source>
        <dbReference type="SAM" id="Coils"/>
    </source>
</evidence>
<dbReference type="AlphaFoldDB" id="A0AAJ1TM58"/>
<keyword evidence="1" id="KW-0175">Coiled coil</keyword>
<evidence type="ECO:0000313" key="3">
    <source>
        <dbReference type="EMBL" id="MDQ0418729.1"/>
    </source>
</evidence>
<comment type="caution">
    <text evidence="3">The sequence shown here is derived from an EMBL/GenBank/DDBJ whole genome shotgun (WGS) entry which is preliminary data.</text>
</comment>
<proteinExistence type="predicted"/>
<evidence type="ECO:0000256" key="2">
    <source>
        <dbReference type="SAM" id="MobiDB-lite"/>
    </source>
</evidence>
<gene>
    <name evidence="3" type="ORF">J2Z48_002933</name>
</gene>
<sequence>MDKNQNNDIDNGTKVVPHSTKVYEKDKTYFDNLHVTEGGTHAGTLEVLVNAHKEAQRKDALSKIKNLSTVKHHLKRLEEIYISSAEELLDKDQMHQVELELLKEQLKDAKLRSQEAIESRDQVLEETKLEIDRVRTEAMEQIELAEKTVEDTIATTGKTVAETQQQLDRMERLAQLQEQEANRAKEKADSLEKKALQADQLEEELEQAKLHIIQLNQDLQALQLEKDREISDITRQFEAEKELSQERCRLATEGAKLEAEQKASSDIDHLRNEIAQLKEEKSVLSYRVMELEHRGKEK</sequence>
<feature type="compositionally biased region" description="Polar residues" evidence="2">
    <location>
        <begin position="1"/>
        <end position="10"/>
    </location>
</feature>
<accession>A0AAJ1TM58</accession>